<dbReference type="GeneID" id="106524113"/>
<name>A0A2I4BZQ5_AUSLI</name>
<dbReference type="AlphaFoldDB" id="A0A2I4BZQ5"/>
<evidence type="ECO:0000313" key="3">
    <source>
        <dbReference type="RefSeq" id="XP_013873231.1"/>
    </source>
</evidence>
<dbReference type="Proteomes" id="UP000192220">
    <property type="component" value="Unplaced"/>
</dbReference>
<organism evidence="2 3">
    <name type="scientific">Austrofundulus limnaeus</name>
    <name type="common">Annual killifish</name>
    <dbReference type="NCBI Taxonomy" id="52670"/>
    <lineage>
        <taxon>Eukaryota</taxon>
        <taxon>Metazoa</taxon>
        <taxon>Chordata</taxon>
        <taxon>Craniata</taxon>
        <taxon>Vertebrata</taxon>
        <taxon>Euteleostomi</taxon>
        <taxon>Actinopterygii</taxon>
        <taxon>Neopterygii</taxon>
        <taxon>Teleostei</taxon>
        <taxon>Neoteleostei</taxon>
        <taxon>Acanthomorphata</taxon>
        <taxon>Ovalentaria</taxon>
        <taxon>Atherinomorphae</taxon>
        <taxon>Cyprinodontiformes</taxon>
        <taxon>Rivulidae</taxon>
        <taxon>Austrofundulus</taxon>
    </lineage>
</organism>
<feature type="region of interest" description="Disordered" evidence="1">
    <location>
        <begin position="104"/>
        <end position="295"/>
    </location>
</feature>
<proteinExistence type="predicted"/>
<feature type="compositionally biased region" description="Polar residues" evidence="1">
    <location>
        <begin position="286"/>
        <end position="295"/>
    </location>
</feature>
<evidence type="ECO:0000256" key="1">
    <source>
        <dbReference type="SAM" id="MobiDB-lite"/>
    </source>
</evidence>
<gene>
    <name evidence="3" type="primary">LOC106524113</name>
</gene>
<dbReference type="Gene3D" id="2.30.30.140">
    <property type="match status" value="1"/>
</dbReference>
<dbReference type="KEGG" id="alim:106524113"/>
<feature type="compositionally biased region" description="Basic and acidic residues" evidence="1">
    <location>
        <begin position="104"/>
        <end position="120"/>
    </location>
</feature>
<sequence>MEGQVQKRQLPKRDRVPPKKIKCYQPHPQSPKEDLNGLFVFLTFEDGYTAKTFKVCDILSKDEKKIDTFEDLKPGDEVLARWSDNKFYCATVEYVGNDDNKKVAKKDSVKVSAKKKDPAAKKFFSHSLFTQSEPEDRPPSQQPSSPWQPPHSHAVHQPLFLHQLYSPPPPQPSSHHQSSQEPPPPQPSTHHHSSQEPPPLQPSTHHHSSQQPPPPQPSTHHHSSQQPPPLQPSTHHHSSQQPPPLQPSTHHHSSQQPPPPQPSTHHHSSQQPPPPQPSTHHHSSQLEHYQNEISP</sequence>
<dbReference type="OrthoDB" id="8875996at2759"/>
<keyword evidence="2" id="KW-1185">Reference proteome</keyword>
<evidence type="ECO:0000313" key="2">
    <source>
        <dbReference type="Proteomes" id="UP000192220"/>
    </source>
</evidence>
<protein>
    <submittedName>
        <fullName evidence="3">Arp2/3 complex-activating protein rickA</fullName>
    </submittedName>
</protein>
<dbReference type="STRING" id="52670.A0A2I4BZQ5"/>
<accession>A0A2I4BZQ5</accession>
<dbReference type="InParanoid" id="A0A2I4BZQ5"/>
<reference evidence="3" key="1">
    <citation type="submission" date="2025-08" db="UniProtKB">
        <authorList>
            <consortium name="RefSeq"/>
        </authorList>
    </citation>
    <scope>IDENTIFICATION</scope>
</reference>
<dbReference type="RefSeq" id="XP_013873231.1">
    <property type="nucleotide sequence ID" value="XM_014017777.1"/>
</dbReference>
<feature type="region of interest" description="Disordered" evidence="1">
    <location>
        <begin position="1"/>
        <end position="31"/>
    </location>
</feature>